<dbReference type="InterPro" id="IPR021109">
    <property type="entry name" value="Peptidase_aspartic_dom_sf"/>
</dbReference>
<comment type="caution">
    <text evidence="4">The sequence shown here is derived from an EMBL/GenBank/DDBJ whole genome shotgun (WGS) entry which is preliminary data.</text>
</comment>
<proteinExistence type="inferred from homology"/>
<name>A0A0B4EAP5_METAF</name>
<organism evidence="4 5">
    <name type="scientific">Metarhizium anisopliae (strain ARSEF 549)</name>
    <dbReference type="NCBI Taxonomy" id="3151832"/>
    <lineage>
        <taxon>Eukaryota</taxon>
        <taxon>Fungi</taxon>
        <taxon>Dikarya</taxon>
        <taxon>Ascomycota</taxon>
        <taxon>Pezizomycotina</taxon>
        <taxon>Sordariomycetes</taxon>
        <taxon>Hypocreomycetidae</taxon>
        <taxon>Hypocreales</taxon>
        <taxon>Clavicipitaceae</taxon>
        <taxon>Metarhizium</taxon>
    </lineage>
</organism>
<dbReference type="PANTHER" id="PTHR47966:SF51">
    <property type="entry name" value="BETA-SITE APP-CLEAVING ENZYME, ISOFORM A-RELATED"/>
    <property type="match status" value="1"/>
</dbReference>
<accession>A0A0B4EAP5</accession>
<keyword evidence="2" id="KW-1015">Disulfide bond</keyword>
<evidence type="ECO:0000256" key="2">
    <source>
        <dbReference type="PIRSR" id="PIRSR601461-2"/>
    </source>
</evidence>
<dbReference type="GO" id="GO:0006508">
    <property type="term" value="P:proteolysis"/>
    <property type="evidence" value="ECO:0007669"/>
    <property type="project" value="InterPro"/>
</dbReference>
<dbReference type="HOGENOM" id="CLU_168536_1_0_1"/>
<feature type="disulfide bond" evidence="2">
    <location>
        <begin position="15"/>
        <end position="48"/>
    </location>
</feature>
<gene>
    <name evidence="4" type="ORF">MAN_10737</name>
</gene>
<dbReference type="SUPFAM" id="SSF50630">
    <property type="entry name" value="Acid proteases"/>
    <property type="match status" value="1"/>
</dbReference>
<dbReference type="GO" id="GO:0004190">
    <property type="term" value="F:aspartic-type endopeptidase activity"/>
    <property type="evidence" value="ECO:0007669"/>
    <property type="project" value="InterPro"/>
</dbReference>
<feature type="domain" description="Peptidase A1" evidence="3">
    <location>
        <begin position="1"/>
        <end position="89"/>
    </location>
</feature>
<keyword evidence="5" id="KW-1185">Reference proteome</keyword>
<dbReference type="AlphaFoldDB" id="A0A0B4EAP5"/>
<dbReference type="EMBL" id="AZNF01000030">
    <property type="protein sequence ID" value="KID59325.1"/>
    <property type="molecule type" value="Genomic_DNA"/>
</dbReference>
<dbReference type="VEuPathDB" id="FungiDB:MAN_10737"/>
<evidence type="ECO:0000259" key="3">
    <source>
        <dbReference type="PROSITE" id="PS51767"/>
    </source>
</evidence>
<feature type="non-terminal residue" evidence="4">
    <location>
        <position position="1"/>
    </location>
</feature>
<comment type="similarity">
    <text evidence="1">Belongs to the peptidase A1 family.</text>
</comment>
<dbReference type="Gene3D" id="2.40.70.10">
    <property type="entry name" value="Acid Proteases"/>
    <property type="match status" value="1"/>
</dbReference>
<dbReference type="PROSITE" id="PS51767">
    <property type="entry name" value="PEPTIDASE_A1"/>
    <property type="match status" value="1"/>
</dbReference>
<evidence type="ECO:0000313" key="5">
    <source>
        <dbReference type="Proteomes" id="UP000031186"/>
    </source>
</evidence>
<dbReference type="PANTHER" id="PTHR47966">
    <property type="entry name" value="BETA-SITE APP-CLEAVING ENZYME, ISOFORM A-RELATED"/>
    <property type="match status" value="1"/>
</dbReference>
<evidence type="ECO:0000256" key="1">
    <source>
        <dbReference type="ARBA" id="ARBA00007447"/>
    </source>
</evidence>
<dbReference type="Pfam" id="PF00026">
    <property type="entry name" value="Asp"/>
    <property type="match status" value="1"/>
</dbReference>
<dbReference type="InterPro" id="IPR001461">
    <property type="entry name" value="Aspartic_peptidase_A1"/>
</dbReference>
<evidence type="ECO:0000313" key="4">
    <source>
        <dbReference type="EMBL" id="KID59325.1"/>
    </source>
</evidence>
<dbReference type="InterPro" id="IPR033121">
    <property type="entry name" value="PEPTIDASE_A1"/>
</dbReference>
<sequence>MGAQKSWTGQYAVDCDKVARLPDITFKLDGTDFSLPLSDYIVEVQGTCMSVIAALDVPEPIGPVVTLGDVLLRSYYSIFDLGKGRVGLAMRTSDLTSVLGGI</sequence>
<dbReference type="Proteomes" id="UP000031186">
    <property type="component" value="Unassembled WGS sequence"/>
</dbReference>
<reference evidence="4 5" key="1">
    <citation type="journal article" date="2014" name="Proc. Natl. Acad. Sci. U.S.A.">
        <title>Trajectory and genomic determinants of fungal-pathogen speciation and host adaptation.</title>
        <authorList>
            <person name="Hu X."/>
            <person name="Xiao G."/>
            <person name="Zheng P."/>
            <person name="Shang Y."/>
            <person name="Su Y."/>
            <person name="Zhang X."/>
            <person name="Liu X."/>
            <person name="Zhan S."/>
            <person name="St Leger R.J."/>
            <person name="Wang C."/>
        </authorList>
    </citation>
    <scope>NUCLEOTIDE SEQUENCE [LARGE SCALE GENOMIC DNA]</scope>
    <source>
        <strain evidence="4 5">ARSEF 549</strain>
    </source>
</reference>
<protein>
    <submittedName>
        <fullName evidence="4">Peptidase A1</fullName>
    </submittedName>
</protein>